<reference evidence="3" key="1">
    <citation type="submission" date="2016-06" db="EMBL/GenBank/DDBJ databases">
        <authorList>
            <person name="Cuomo C."/>
            <person name="Litvintseva A."/>
            <person name="Heitman J."/>
            <person name="Chen Y."/>
            <person name="Sun S."/>
            <person name="Springer D."/>
            <person name="Dromer F."/>
            <person name="Young S."/>
            <person name="Zeng Q."/>
            <person name="Chapman S."/>
            <person name="Gujja S."/>
            <person name="Saif S."/>
            <person name="Birren B."/>
        </authorList>
    </citation>
    <scope>NUCLEOTIDE SEQUENCE</scope>
    <source>
        <strain evidence="3">CBS 7841</strain>
    </source>
</reference>
<evidence type="ECO:0008006" key="5">
    <source>
        <dbReference type="Google" id="ProtNLM"/>
    </source>
</evidence>
<dbReference type="Proteomes" id="UP000094043">
    <property type="component" value="Chromosome 7"/>
</dbReference>
<evidence type="ECO:0000256" key="2">
    <source>
        <dbReference type="ARBA" id="ARBA00022803"/>
    </source>
</evidence>
<dbReference type="Pfam" id="PF13432">
    <property type="entry name" value="TPR_16"/>
    <property type="match status" value="2"/>
</dbReference>
<dbReference type="PANTHER" id="PTHR16193:SF0">
    <property type="entry name" value="TETRATRICOPEPTIDE REPEAT PROTEIN 27"/>
    <property type="match status" value="1"/>
</dbReference>
<accession>A0AAJ8JY72</accession>
<dbReference type="Gene3D" id="1.25.40.10">
    <property type="entry name" value="Tetratricopeptide repeat domain"/>
    <property type="match status" value="1"/>
</dbReference>
<proteinExistence type="predicted"/>
<dbReference type="InterPro" id="IPR019734">
    <property type="entry name" value="TPR_rpt"/>
</dbReference>
<dbReference type="EMBL" id="CP143790">
    <property type="protein sequence ID" value="WVN90554.1"/>
    <property type="molecule type" value="Genomic_DNA"/>
</dbReference>
<keyword evidence="1" id="KW-0677">Repeat</keyword>
<sequence>MSFSRSLLKTSRLCLSAGIIPRAGVRFVPLVQTYATPSSTPPSSQNPAFTRAQDLLESGTRALEDGDLGQARELYKQSIEMKESSEGWHNLANCEYHLQNKSAAISAWERSIVLQPSPDAHTNLASAYIFDKPPKPALAIRHLTEALKLAPEDAEIAFNLAAILESTGNLEQALTLYRKAESGGIDRASQNLRNISAKIMAQKAKDIENEKQ</sequence>
<dbReference type="InterPro" id="IPR044244">
    <property type="entry name" value="TTC27/Emw1"/>
</dbReference>
<keyword evidence="4" id="KW-1185">Reference proteome</keyword>
<dbReference type="SMART" id="SM00028">
    <property type="entry name" value="TPR"/>
    <property type="match status" value="3"/>
</dbReference>
<dbReference type="RefSeq" id="XP_066071254.1">
    <property type="nucleotide sequence ID" value="XM_066215157.1"/>
</dbReference>
<name>A0AAJ8JY72_9TREE</name>
<reference evidence="3" key="3">
    <citation type="submission" date="2024-01" db="EMBL/GenBank/DDBJ databases">
        <authorList>
            <person name="Coelho M.A."/>
            <person name="David-Palma M."/>
            <person name="Shea T."/>
            <person name="Sun S."/>
            <person name="Cuomo C.A."/>
            <person name="Heitman J."/>
        </authorList>
    </citation>
    <scope>NUCLEOTIDE SEQUENCE</scope>
    <source>
        <strain evidence="3">CBS 7841</strain>
    </source>
</reference>
<dbReference type="PANTHER" id="PTHR16193">
    <property type="entry name" value="TETRATRICOPEPTIDE REPEAT PROTEIN 27"/>
    <property type="match status" value="1"/>
</dbReference>
<gene>
    <name evidence="3" type="ORF">L203_105793</name>
</gene>
<evidence type="ECO:0000313" key="3">
    <source>
        <dbReference type="EMBL" id="WVN90554.1"/>
    </source>
</evidence>
<evidence type="ECO:0000313" key="4">
    <source>
        <dbReference type="Proteomes" id="UP000094043"/>
    </source>
</evidence>
<dbReference type="KEGG" id="cdep:91090002"/>
<keyword evidence="2" id="KW-0802">TPR repeat</keyword>
<organism evidence="3 4">
    <name type="scientific">Cryptococcus depauperatus CBS 7841</name>
    <dbReference type="NCBI Taxonomy" id="1295531"/>
    <lineage>
        <taxon>Eukaryota</taxon>
        <taxon>Fungi</taxon>
        <taxon>Dikarya</taxon>
        <taxon>Basidiomycota</taxon>
        <taxon>Agaricomycotina</taxon>
        <taxon>Tremellomycetes</taxon>
        <taxon>Tremellales</taxon>
        <taxon>Cryptococcaceae</taxon>
        <taxon>Cryptococcus</taxon>
    </lineage>
</organism>
<reference evidence="3" key="2">
    <citation type="journal article" date="2022" name="Elife">
        <title>Obligate sexual reproduction of a homothallic fungus closely related to the Cryptococcus pathogenic species complex.</title>
        <authorList>
            <person name="Passer A.R."/>
            <person name="Clancey S.A."/>
            <person name="Shea T."/>
            <person name="David-Palma M."/>
            <person name="Averette A.F."/>
            <person name="Boekhout T."/>
            <person name="Porcel B.M."/>
            <person name="Nowrousian M."/>
            <person name="Cuomo C.A."/>
            <person name="Sun S."/>
            <person name="Heitman J."/>
            <person name="Coelho M.A."/>
        </authorList>
    </citation>
    <scope>NUCLEOTIDE SEQUENCE</scope>
    <source>
        <strain evidence="3">CBS 7841</strain>
    </source>
</reference>
<protein>
    <recommendedName>
        <fullName evidence="5">TPR-like protein</fullName>
    </recommendedName>
</protein>
<dbReference type="GeneID" id="91090002"/>
<evidence type="ECO:0000256" key="1">
    <source>
        <dbReference type="ARBA" id="ARBA00022737"/>
    </source>
</evidence>
<dbReference type="InterPro" id="IPR011990">
    <property type="entry name" value="TPR-like_helical_dom_sf"/>
</dbReference>
<dbReference type="SUPFAM" id="SSF48452">
    <property type="entry name" value="TPR-like"/>
    <property type="match status" value="1"/>
</dbReference>
<dbReference type="AlphaFoldDB" id="A0AAJ8JY72"/>